<dbReference type="SUPFAM" id="SSF57863">
    <property type="entry name" value="ArfGap/RecO-like zinc finger"/>
    <property type="match status" value="1"/>
</dbReference>
<evidence type="ECO:0000259" key="3">
    <source>
        <dbReference type="PROSITE" id="PS50030"/>
    </source>
</evidence>
<accession>A0AA39GHX6</accession>
<feature type="compositionally biased region" description="Polar residues" evidence="2">
    <location>
        <begin position="308"/>
        <end position="341"/>
    </location>
</feature>
<name>A0AA39GHX6_SARSR</name>
<dbReference type="SMART" id="SM00105">
    <property type="entry name" value="ArfGap"/>
    <property type="match status" value="1"/>
</dbReference>
<dbReference type="Proteomes" id="UP001175261">
    <property type="component" value="Unassembled WGS sequence"/>
</dbReference>
<feature type="compositionally biased region" description="Polar residues" evidence="2">
    <location>
        <begin position="119"/>
        <end position="134"/>
    </location>
</feature>
<dbReference type="FunFam" id="1.10.220.150:FF:000026">
    <property type="entry name" value="GTPase activating protein for Arf, putative"/>
    <property type="match status" value="1"/>
</dbReference>
<feature type="region of interest" description="Disordered" evidence="2">
    <location>
        <begin position="242"/>
        <end position="341"/>
    </location>
</feature>
<dbReference type="GO" id="GO:0005737">
    <property type="term" value="C:cytoplasm"/>
    <property type="evidence" value="ECO:0007669"/>
    <property type="project" value="TreeGrafter"/>
</dbReference>
<evidence type="ECO:0000256" key="1">
    <source>
        <dbReference type="PROSITE-ProRule" id="PRU00288"/>
    </source>
</evidence>
<dbReference type="PANTHER" id="PTHR45705">
    <property type="entry name" value="FI20236P1"/>
    <property type="match status" value="1"/>
</dbReference>
<evidence type="ECO:0000256" key="2">
    <source>
        <dbReference type="SAM" id="MobiDB-lite"/>
    </source>
</evidence>
<feature type="compositionally biased region" description="Low complexity" evidence="2">
    <location>
        <begin position="560"/>
        <end position="571"/>
    </location>
</feature>
<evidence type="ECO:0000259" key="4">
    <source>
        <dbReference type="PROSITE" id="PS50115"/>
    </source>
</evidence>
<gene>
    <name evidence="5" type="ORF">NLU13_5582</name>
</gene>
<dbReference type="PANTHER" id="PTHR45705:SF7">
    <property type="entry name" value="ACTIVATING PROTEIN FOR ARF, PUTATIVE (AFU_ORTHOLOGUE AFUA_4G09120)-RELATED"/>
    <property type="match status" value="1"/>
</dbReference>
<reference evidence="5" key="1">
    <citation type="submission" date="2022-10" db="EMBL/GenBank/DDBJ databases">
        <title>Determination and structural analysis of whole genome sequence of Sarocladium strictum F4-1.</title>
        <authorList>
            <person name="Hu L."/>
            <person name="Jiang Y."/>
        </authorList>
    </citation>
    <scope>NUCLEOTIDE SEQUENCE</scope>
    <source>
        <strain evidence="5">F4-1</strain>
    </source>
</reference>
<feature type="compositionally biased region" description="Low complexity" evidence="2">
    <location>
        <begin position="431"/>
        <end position="447"/>
    </location>
</feature>
<dbReference type="Pfam" id="PF01412">
    <property type="entry name" value="ArfGap"/>
    <property type="match status" value="1"/>
</dbReference>
<dbReference type="InterPro" id="IPR051718">
    <property type="entry name" value="ARF_GTPase-activating"/>
</dbReference>
<feature type="compositionally biased region" description="Low complexity" evidence="2">
    <location>
        <begin position="406"/>
        <end position="417"/>
    </location>
</feature>
<feature type="region of interest" description="Disordered" evidence="2">
    <location>
        <begin position="555"/>
        <end position="598"/>
    </location>
</feature>
<feature type="domain" description="Arf-GAP" evidence="4">
    <location>
        <begin position="11"/>
        <end position="120"/>
    </location>
</feature>
<dbReference type="Gene3D" id="1.10.220.150">
    <property type="entry name" value="Arf GTPase activating protein"/>
    <property type="match status" value="1"/>
</dbReference>
<keyword evidence="1" id="KW-0863">Zinc-finger</keyword>
<feature type="compositionally biased region" description="Low complexity" evidence="2">
    <location>
        <begin position="366"/>
        <end position="389"/>
    </location>
</feature>
<feature type="domain" description="UBA" evidence="3">
    <location>
        <begin position="196"/>
        <end position="239"/>
    </location>
</feature>
<keyword evidence="1" id="KW-0479">Metal-binding</keyword>
<dbReference type="GO" id="GO:0005096">
    <property type="term" value="F:GTPase activator activity"/>
    <property type="evidence" value="ECO:0007669"/>
    <property type="project" value="InterPro"/>
</dbReference>
<evidence type="ECO:0000313" key="5">
    <source>
        <dbReference type="EMBL" id="KAK0387269.1"/>
    </source>
</evidence>
<feature type="region of interest" description="Disordered" evidence="2">
    <location>
        <begin position="119"/>
        <end position="197"/>
    </location>
</feature>
<proteinExistence type="predicted"/>
<feature type="compositionally biased region" description="Polar residues" evidence="2">
    <location>
        <begin position="291"/>
        <end position="301"/>
    </location>
</feature>
<sequence length="677" mass="73240">MSSKRQQARNEKALQDLVHKVAGNNICADCHTRNPAWASWSLGVFLCMRCAAIHRKLGTHISKVKSLSMDSWTNEQVDNMRKVGNVVSNQIYNPENKKPPVPVDADEADSAMERFIRQKYTNNVAKKSSNPSSPRSDEGTPPPLPPKNSKFGFRSATSSLFQRPKKDRAPEVHGPPSPRLTNKPSKVFGTTVGYDNPDEREKNMIRLRDMGFHDFQRNAMVLKGVNGDLEKAIEALVRLGEGDRRSPGALPPANPPTLRTTKSMTPLSTNPAGISIGLTVGGRADSDRPYTPSSVTTSNNPFDAFPTAQPQTAQSTGSLQNNNPYNQQSTNPFGPVRQSTDPLSQAFQGLTVNAPQALFPHHTGGPAAQQAPQQVIYQQSQAPSYSSSSHTPQGVPFSTMPSMTFPQPSQQPIQQQPTGYNPFFPNNLAAPQQPQMPQMPQNPHMPQSFSQPNLSLNTAQSQLGGGSNPFARSPTRIASPSVLGQIPEQSQSNFQSMAPMYQQQMQAPSTNNPFLAGAPVQSPAQTGQQQQYFAPQRADKASIMALYGQAAVTSSQPTMSPAQQQPYQQQPPASPNYATYAQQPTSPAAPEPSMHLQRAQTAPIAPVAHASMNPAQSVNSKNPFMNATSVVSPAAPTDPFASGRHITRESIILGNDMAWANGRHSPDAFASLSARHV</sequence>
<dbReference type="GO" id="GO:0008270">
    <property type="term" value="F:zinc ion binding"/>
    <property type="evidence" value="ECO:0007669"/>
    <property type="project" value="UniProtKB-KW"/>
</dbReference>
<keyword evidence="6" id="KW-1185">Reference proteome</keyword>
<dbReference type="PRINTS" id="PR00405">
    <property type="entry name" value="REVINTRACTNG"/>
</dbReference>
<keyword evidence="1" id="KW-0862">Zinc</keyword>
<feature type="region of interest" description="Disordered" evidence="2">
    <location>
        <begin position="356"/>
        <end position="450"/>
    </location>
</feature>
<dbReference type="InterPro" id="IPR038508">
    <property type="entry name" value="ArfGAP_dom_sf"/>
</dbReference>
<dbReference type="AlphaFoldDB" id="A0AA39GHX6"/>
<dbReference type="SUPFAM" id="SSF46934">
    <property type="entry name" value="UBA-like"/>
    <property type="match status" value="1"/>
</dbReference>
<dbReference type="InterPro" id="IPR009060">
    <property type="entry name" value="UBA-like_sf"/>
</dbReference>
<feature type="compositionally biased region" description="Polar residues" evidence="2">
    <location>
        <begin position="257"/>
        <end position="272"/>
    </location>
</feature>
<dbReference type="CDD" id="cd08204">
    <property type="entry name" value="ArfGap"/>
    <property type="match status" value="1"/>
</dbReference>
<feature type="compositionally biased region" description="Polar residues" evidence="2">
    <location>
        <begin position="576"/>
        <end position="586"/>
    </location>
</feature>
<dbReference type="PROSITE" id="PS50030">
    <property type="entry name" value="UBA"/>
    <property type="match status" value="1"/>
</dbReference>
<dbReference type="EMBL" id="JAPDFR010000004">
    <property type="protein sequence ID" value="KAK0387269.1"/>
    <property type="molecule type" value="Genomic_DNA"/>
</dbReference>
<dbReference type="InterPro" id="IPR037278">
    <property type="entry name" value="ARFGAP/RecO"/>
</dbReference>
<dbReference type="PROSITE" id="PS50115">
    <property type="entry name" value="ARFGAP"/>
    <property type="match status" value="1"/>
</dbReference>
<organism evidence="5 6">
    <name type="scientific">Sarocladium strictum</name>
    <name type="common">Black bundle disease fungus</name>
    <name type="synonym">Acremonium strictum</name>
    <dbReference type="NCBI Taxonomy" id="5046"/>
    <lineage>
        <taxon>Eukaryota</taxon>
        <taxon>Fungi</taxon>
        <taxon>Dikarya</taxon>
        <taxon>Ascomycota</taxon>
        <taxon>Pezizomycotina</taxon>
        <taxon>Sordariomycetes</taxon>
        <taxon>Hypocreomycetidae</taxon>
        <taxon>Hypocreales</taxon>
        <taxon>Sarocladiaceae</taxon>
        <taxon>Sarocladium</taxon>
    </lineage>
</organism>
<protein>
    <submittedName>
        <fullName evidence="5">Uncharacterized protein</fullName>
    </submittedName>
</protein>
<dbReference type="InterPro" id="IPR015940">
    <property type="entry name" value="UBA"/>
</dbReference>
<comment type="caution">
    <text evidence="5">The sequence shown here is derived from an EMBL/GenBank/DDBJ whole genome shotgun (WGS) entry which is preliminary data.</text>
</comment>
<dbReference type="Gene3D" id="1.10.8.10">
    <property type="entry name" value="DNA helicase RuvA subunit, C-terminal domain"/>
    <property type="match status" value="1"/>
</dbReference>
<evidence type="ECO:0000313" key="6">
    <source>
        <dbReference type="Proteomes" id="UP001175261"/>
    </source>
</evidence>
<dbReference type="InterPro" id="IPR001164">
    <property type="entry name" value="ArfGAP_dom"/>
</dbReference>